<feature type="non-terminal residue" evidence="1">
    <location>
        <position position="1"/>
    </location>
</feature>
<dbReference type="EMBL" id="JASPKZ010008864">
    <property type="protein sequence ID" value="KAJ9578684.1"/>
    <property type="molecule type" value="Genomic_DNA"/>
</dbReference>
<protein>
    <submittedName>
        <fullName evidence="1">Uncharacterized protein</fullName>
    </submittedName>
</protein>
<proteinExistence type="predicted"/>
<accession>A0AAD8E6L8</accession>
<name>A0AAD8E6L8_DIPPU</name>
<comment type="caution">
    <text evidence="1">The sequence shown here is derived from an EMBL/GenBank/DDBJ whole genome shotgun (WGS) entry which is preliminary data.</text>
</comment>
<evidence type="ECO:0000313" key="1">
    <source>
        <dbReference type="EMBL" id="KAJ9578684.1"/>
    </source>
</evidence>
<dbReference type="AlphaFoldDB" id="A0AAD8E6L8"/>
<reference evidence="1" key="2">
    <citation type="submission" date="2023-05" db="EMBL/GenBank/DDBJ databases">
        <authorList>
            <person name="Fouks B."/>
        </authorList>
    </citation>
    <scope>NUCLEOTIDE SEQUENCE</scope>
    <source>
        <strain evidence="1">Stay&amp;Tobe</strain>
        <tissue evidence="1">Testes</tissue>
    </source>
</reference>
<dbReference type="Proteomes" id="UP001233999">
    <property type="component" value="Unassembled WGS sequence"/>
</dbReference>
<evidence type="ECO:0000313" key="2">
    <source>
        <dbReference type="Proteomes" id="UP001233999"/>
    </source>
</evidence>
<organism evidence="1 2">
    <name type="scientific">Diploptera punctata</name>
    <name type="common">Pacific beetle cockroach</name>
    <dbReference type="NCBI Taxonomy" id="6984"/>
    <lineage>
        <taxon>Eukaryota</taxon>
        <taxon>Metazoa</taxon>
        <taxon>Ecdysozoa</taxon>
        <taxon>Arthropoda</taxon>
        <taxon>Hexapoda</taxon>
        <taxon>Insecta</taxon>
        <taxon>Pterygota</taxon>
        <taxon>Neoptera</taxon>
        <taxon>Polyneoptera</taxon>
        <taxon>Dictyoptera</taxon>
        <taxon>Blattodea</taxon>
        <taxon>Blaberoidea</taxon>
        <taxon>Blaberidae</taxon>
        <taxon>Diplopterinae</taxon>
        <taxon>Diploptera</taxon>
    </lineage>
</organism>
<gene>
    <name evidence="1" type="ORF">L9F63_005046</name>
</gene>
<sequence length="60" mass="6599">SLIVIPPMPTTSVNVIISSQRPVVCVKANVQHATPRPQRILPLITELEGKCYPSNPYEDS</sequence>
<keyword evidence="2" id="KW-1185">Reference proteome</keyword>
<feature type="non-terminal residue" evidence="1">
    <location>
        <position position="60"/>
    </location>
</feature>
<reference evidence="1" key="1">
    <citation type="journal article" date="2023" name="IScience">
        <title>Live-bearing cockroach genome reveals convergent evolutionary mechanisms linked to viviparity in insects and beyond.</title>
        <authorList>
            <person name="Fouks B."/>
            <person name="Harrison M.C."/>
            <person name="Mikhailova A.A."/>
            <person name="Marchal E."/>
            <person name="English S."/>
            <person name="Carruthers M."/>
            <person name="Jennings E.C."/>
            <person name="Chiamaka E.L."/>
            <person name="Frigard R.A."/>
            <person name="Pippel M."/>
            <person name="Attardo G.M."/>
            <person name="Benoit J.B."/>
            <person name="Bornberg-Bauer E."/>
            <person name="Tobe S.S."/>
        </authorList>
    </citation>
    <scope>NUCLEOTIDE SEQUENCE</scope>
    <source>
        <strain evidence="1">Stay&amp;Tobe</strain>
    </source>
</reference>